<keyword evidence="1" id="KW-0472">Membrane</keyword>
<accession>A0A0F6R6Q2</accession>
<keyword evidence="1" id="KW-1133">Transmembrane helix</keyword>
<gene>
    <name evidence="2" type="primary">a135</name>
</gene>
<evidence type="ECO:0000256" key="1">
    <source>
        <dbReference type="SAM" id="Phobius"/>
    </source>
</evidence>
<organism evidence="2 3">
    <name type="scientific">Rat cytomegalovirus ALL-03</name>
    <dbReference type="NCBI Taxonomy" id="1640278"/>
    <lineage>
        <taxon>Viruses</taxon>
        <taxon>Duplodnaviria</taxon>
        <taxon>Heunggongvirae</taxon>
        <taxon>Peploviricota</taxon>
        <taxon>Herviviricetes</taxon>
        <taxon>Herpesvirales</taxon>
        <taxon>Orthoherpesviridae</taxon>
        <taxon>Betaherpesvirinae</taxon>
        <taxon>Muromegalovirus</taxon>
        <taxon>Muromegalovirus muridbeta8</taxon>
        <taxon>Rat cytomegalovirus (isolate England)</taxon>
    </lineage>
</organism>
<keyword evidence="1" id="KW-0812">Transmembrane</keyword>
<evidence type="ECO:0000313" key="2">
    <source>
        <dbReference type="EMBL" id="AKE44289.1"/>
    </source>
</evidence>
<reference evidence="2 3" key="1">
    <citation type="journal article" date="2015" name="Genome Announc.">
        <title>Complete Genome Sequence of Rat Cytomegalovirus Strain ALL-03 (Malaysian Strain).</title>
        <authorList>
            <person name="Balakrishnan K.N."/>
            <person name="Abdullah A.A."/>
            <person name="Camalxaman S.N."/>
            <person name="Quah Y.W."/>
            <person name="Abba Y."/>
            <person name="Hani H."/>
            <person name="Loh H.S."/>
            <person name="Kamal F.M."/>
            <person name="Zeenathul N.A."/>
            <person name="Aini I."/>
            <person name="Omar A.R."/>
            <person name="Noordin M.M."/>
            <person name="Mohd Azmi M.L."/>
        </authorList>
    </citation>
    <scope>NUCLEOTIDE SEQUENCE [LARGE SCALE GENOMIC DNA]</scope>
    <source>
        <strain evidence="2">ALL-03</strain>
    </source>
</reference>
<dbReference type="Proteomes" id="UP000105122">
    <property type="component" value="Segment"/>
</dbReference>
<name>A0A0F6R6Q2_RCMVE</name>
<feature type="transmembrane region" description="Helical" evidence="1">
    <location>
        <begin position="20"/>
        <end position="47"/>
    </location>
</feature>
<protein>
    <submittedName>
        <fullName evidence="2">A135</fullName>
    </submittedName>
</protein>
<proteinExistence type="predicted"/>
<evidence type="ECO:0000313" key="3">
    <source>
        <dbReference type="Proteomes" id="UP000105122"/>
    </source>
</evidence>
<dbReference type="EMBL" id="KP967684">
    <property type="protein sequence ID" value="AKE44289.1"/>
    <property type="molecule type" value="Genomic_DNA"/>
</dbReference>
<sequence length="126" mass="13965">MNVTQRGYTADELFELHKIAISFACISSIILLITIVTVATSFALSIYTRRRQQSFDIPLECNVFLVHETGEVAPVTAETPPPQVPLGVNIYEDSDITLSRMAPGENIYEDMSHGGLSTDNIYEIID</sequence>